<keyword evidence="1" id="KW-0472">Membrane</keyword>
<dbReference type="Proteomes" id="UP000602284">
    <property type="component" value="Unassembled WGS sequence"/>
</dbReference>
<evidence type="ECO:0008006" key="4">
    <source>
        <dbReference type="Google" id="ProtNLM"/>
    </source>
</evidence>
<accession>A0ABS1J803</accession>
<gene>
    <name evidence="2" type="ORF">JJB07_06850</name>
</gene>
<feature type="transmembrane region" description="Helical" evidence="1">
    <location>
        <begin position="34"/>
        <end position="54"/>
    </location>
</feature>
<keyword evidence="3" id="KW-1185">Reference proteome</keyword>
<evidence type="ECO:0000256" key="1">
    <source>
        <dbReference type="SAM" id="Phobius"/>
    </source>
</evidence>
<feature type="transmembrane region" description="Helical" evidence="1">
    <location>
        <begin position="174"/>
        <end position="196"/>
    </location>
</feature>
<proteinExistence type="predicted"/>
<reference evidence="2 3" key="1">
    <citation type="submission" date="2021-01" db="EMBL/GenBank/DDBJ databases">
        <title>Tumebacillus sp. strain ITR2 16S ribosomal RNA gene Genome sequencing and assembly.</title>
        <authorList>
            <person name="Kang M."/>
        </authorList>
    </citation>
    <scope>NUCLEOTIDE SEQUENCE [LARGE SCALE GENOMIC DNA]</scope>
    <source>
        <strain evidence="2 3">ITR2</strain>
    </source>
</reference>
<dbReference type="EMBL" id="JAEQNB010000001">
    <property type="protein sequence ID" value="MBL0386362.1"/>
    <property type="molecule type" value="Genomic_DNA"/>
</dbReference>
<protein>
    <recommendedName>
        <fullName evidence="4">Intracellular septation protein A</fullName>
    </recommendedName>
</protein>
<comment type="caution">
    <text evidence="2">The sequence shown here is derived from an EMBL/GenBank/DDBJ whole genome shotgun (WGS) entry which is preliminary data.</text>
</comment>
<sequence>MSKQEIIRGILITLFFNFVVPLGVYELLQDHMSGVTALAIATTIPLVENIWLFVRHRQVDAFGSFMLFGFLVAIGAALISGDEKLLLARESFVSVALGLLCLGSIVIGRPLIFAFSKRFAVGNDPVARRDYDRNWQYAYFRKTMYRMTLVWGIVCLVEAVVRTSFVYAMSVEGFLAVSPFITAIFFGGAAVWNVAAARRMRSEMGKIKARRQLV</sequence>
<keyword evidence="1" id="KW-1133">Transmembrane helix</keyword>
<feature type="transmembrane region" description="Helical" evidence="1">
    <location>
        <begin position="61"/>
        <end position="80"/>
    </location>
</feature>
<evidence type="ECO:0000313" key="3">
    <source>
        <dbReference type="Proteomes" id="UP000602284"/>
    </source>
</evidence>
<organism evidence="2 3">
    <name type="scientific">Tumebacillus amylolyticus</name>
    <dbReference type="NCBI Taxonomy" id="2801339"/>
    <lineage>
        <taxon>Bacteria</taxon>
        <taxon>Bacillati</taxon>
        <taxon>Bacillota</taxon>
        <taxon>Bacilli</taxon>
        <taxon>Bacillales</taxon>
        <taxon>Alicyclobacillaceae</taxon>
        <taxon>Tumebacillus</taxon>
    </lineage>
</organism>
<dbReference type="NCBIfam" id="NF041646">
    <property type="entry name" value="VC0807_fam"/>
    <property type="match status" value="1"/>
</dbReference>
<dbReference type="RefSeq" id="WP_201632572.1">
    <property type="nucleotide sequence ID" value="NZ_JAEQNB010000001.1"/>
</dbReference>
<feature type="transmembrane region" description="Helical" evidence="1">
    <location>
        <begin position="92"/>
        <end position="112"/>
    </location>
</feature>
<feature type="transmembrane region" description="Helical" evidence="1">
    <location>
        <begin position="7"/>
        <end position="28"/>
    </location>
</feature>
<feature type="transmembrane region" description="Helical" evidence="1">
    <location>
        <begin position="149"/>
        <end position="168"/>
    </location>
</feature>
<evidence type="ECO:0000313" key="2">
    <source>
        <dbReference type="EMBL" id="MBL0386362.1"/>
    </source>
</evidence>
<keyword evidence="1" id="KW-0812">Transmembrane</keyword>
<name>A0ABS1J803_9BACL</name>